<evidence type="ECO:0000313" key="3">
    <source>
        <dbReference type="EMBL" id="MFC0473313.1"/>
    </source>
</evidence>
<reference evidence="3 4" key="1">
    <citation type="submission" date="2024-09" db="EMBL/GenBank/DDBJ databases">
        <authorList>
            <person name="Sun Q."/>
            <person name="Mori K."/>
        </authorList>
    </citation>
    <scope>NUCLEOTIDE SEQUENCE [LARGE SCALE GENOMIC DNA]</scope>
    <source>
        <strain evidence="3 4">NCAIM B.02610</strain>
    </source>
</reference>
<dbReference type="PANTHER" id="PTHR43695">
    <property type="entry name" value="PUTATIVE (AFU_ORTHOLOGUE AFUA_2G17250)-RELATED"/>
    <property type="match status" value="1"/>
</dbReference>
<organism evidence="3 4">
    <name type="scientific">Halalkalibacter kiskunsagensis</name>
    <dbReference type="NCBI Taxonomy" id="1548599"/>
    <lineage>
        <taxon>Bacteria</taxon>
        <taxon>Bacillati</taxon>
        <taxon>Bacillota</taxon>
        <taxon>Bacilli</taxon>
        <taxon>Bacillales</taxon>
        <taxon>Bacillaceae</taxon>
        <taxon>Halalkalibacter</taxon>
    </lineage>
</organism>
<dbReference type="InterPro" id="IPR036514">
    <property type="entry name" value="SGNH_hydro_sf"/>
</dbReference>
<comment type="similarity">
    <text evidence="1">Belongs to the 'GDSL' lipolytic enzyme family.</text>
</comment>
<keyword evidence="2 3" id="KW-0378">Hydrolase</keyword>
<dbReference type="GO" id="GO:0016787">
    <property type="term" value="F:hydrolase activity"/>
    <property type="evidence" value="ECO:0007669"/>
    <property type="project" value="UniProtKB-KW"/>
</dbReference>
<comment type="caution">
    <text evidence="3">The sequence shown here is derived from an EMBL/GenBank/DDBJ whole genome shotgun (WGS) entry which is preliminary data.</text>
</comment>
<dbReference type="PANTHER" id="PTHR43695:SF1">
    <property type="entry name" value="RHAMNOGALACTURONAN ACETYLESTERASE"/>
    <property type="match status" value="1"/>
</dbReference>
<evidence type="ECO:0000313" key="4">
    <source>
        <dbReference type="Proteomes" id="UP001589838"/>
    </source>
</evidence>
<sequence>MSRINVYLAGDSTMSYYDETKSPRAGWGQMLESFMSEGVKVHNEAASGRSSKSFFHEGRLANIAKRIQAGDYLLIQFGHNDSKSDEERHTVRKARD</sequence>
<gene>
    <name evidence="3" type="ORF">ACFFHM_23120</name>
</gene>
<evidence type="ECO:0000256" key="2">
    <source>
        <dbReference type="ARBA" id="ARBA00022801"/>
    </source>
</evidence>
<dbReference type="InterPro" id="IPR001087">
    <property type="entry name" value="GDSL"/>
</dbReference>
<dbReference type="SUPFAM" id="SSF52266">
    <property type="entry name" value="SGNH hydrolase"/>
    <property type="match status" value="1"/>
</dbReference>
<proteinExistence type="inferred from homology"/>
<protein>
    <submittedName>
        <fullName evidence="3">SGNH/GDSL hydrolase family protein</fullName>
    </submittedName>
</protein>
<accession>A0ABV6KJ12</accession>
<dbReference type="Proteomes" id="UP001589838">
    <property type="component" value="Unassembled WGS sequence"/>
</dbReference>
<name>A0ABV6KJ12_9BACI</name>
<dbReference type="EMBL" id="JBHLUX010000093">
    <property type="protein sequence ID" value="MFC0473313.1"/>
    <property type="molecule type" value="Genomic_DNA"/>
</dbReference>
<evidence type="ECO:0000256" key="1">
    <source>
        <dbReference type="ARBA" id="ARBA00008668"/>
    </source>
</evidence>
<keyword evidence="4" id="KW-1185">Reference proteome</keyword>
<dbReference type="RefSeq" id="WP_335959895.1">
    <property type="nucleotide sequence ID" value="NZ_JAXBLX010000007.1"/>
</dbReference>
<dbReference type="InterPro" id="IPR037459">
    <property type="entry name" value="RhgT-like"/>
</dbReference>
<dbReference type="Pfam" id="PF00657">
    <property type="entry name" value="Lipase_GDSL"/>
    <property type="match status" value="1"/>
</dbReference>
<dbReference type="Gene3D" id="3.40.50.1110">
    <property type="entry name" value="SGNH hydrolase"/>
    <property type="match status" value="1"/>
</dbReference>